<feature type="non-terminal residue" evidence="7">
    <location>
        <position position="147"/>
    </location>
</feature>
<feature type="non-terminal residue" evidence="7">
    <location>
        <position position="1"/>
    </location>
</feature>
<dbReference type="InterPro" id="IPR006766">
    <property type="entry name" value="EXORDIUM-like"/>
</dbReference>
<keyword evidence="8" id="KW-1185">Reference proteome</keyword>
<sequence length="147" mass="16731">WLVFFYQLFVLHFLPQFSSVFSDGSTFGLSYKAGKIMTEPVADSLIRFGTGWREPGREAVRNAINSLTATKCWLHCKRSEVPTLGDWWDVVRQYRDSSNAQVSDKVDVDAERFFTGAELNMTSDKVAQISQAVFNKTAIENFRGNFN</sequence>
<evidence type="ECO:0000256" key="1">
    <source>
        <dbReference type="ARBA" id="ARBA00004271"/>
    </source>
</evidence>
<comment type="subcellular location">
    <subcellularLocation>
        <location evidence="1">Secreted</location>
        <location evidence="1">Extracellular space</location>
        <location evidence="1">Apoplast</location>
    </subcellularLocation>
</comment>
<evidence type="ECO:0000256" key="2">
    <source>
        <dbReference type="ARBA" id="ARBA00022523"/>
    </source>
</evidence>
<dbReference type="Gramene" id="ESR59495">
    <property type="protein sequence ID" value="ESR59495"/>
    <property type="gene ID" value="CICLE_v10017859mg"/>
</dbReference>
<name>V4U5X5_CITCL</name>
<dbReference type="GO" id="GO:0048046">
    <property type="term" value="C:apoplast"/>
    <property type="evidence" value="ECO:0007669"/>
    <property type="project" value="UniProtKB-SubCell"/>
</dbReference>
<evidence type="ECO:0000313" key="8">
    <source>
        <dbReference type="Proteomes" id="UP000030687"/>
    </source>
</evidence>
<dbReference type="eggNOG" id="ENOG502RYVQ">
    <property type="taxonomic scope" value="Eukaryota"/>
</dbReference>
<evidence type="ECO:0000256" key="3">
    <source>
        <dbReference type="ARBA" id="ARBA00022525"/>
    </source>
</evidence>
<gene>
    <name evidence="7" type="ORF">CICLE_v10017859mg</name>
</gene>
<protein>
    <submittedName>
        <fullName evidence="7">Uncharacterized protein</fullName>
    </submittedName>
</protein>
<reference evidence="7 8" key="1">
    <citation type="submission" date="2013-10" db="EMBL/GenBank/DDBJ databases">
        <authorList>
            <consortium name="International Citrus Genome Consortium"/>
            <person name="Jenkins J."/>
            <person name="Schmutz J."/>
            <person name="Prochnik S."/>
            <person name="Rokhsar D."/>
            <person name="Gmitter F."/>
            <person name="Ollitrault P."/>
            <person name="Machado M."/>
            <person name="Talon M."/>
            <person name="Wincker P."/>
            <person name="Jaillon O."/>
            <person name="Morgante M."/>
        </authorList>
    </citation>
    <scope>NUCLEOTIDE SEQUENCE</scope>
    <source>
        <strain evidence="8">cv. Clemenules</strain>
    </source>
</reference>
<keyword evidence="2" id="KW-0052">Apoplast</keyword>
<dbReference type="Proteomes" id="UP000030687">
    <property type="component" value="Unassembled WGS sequence"/>
</dbReference>
<keyword evidence="4 6" id="KW-0732">Signal</keyword>
<dbReference type="EMBL" id="KI536312">
    <property type="protein sequence ID" value="ESR59495.1"/>
    <property type="molecule type" value="Genomic_DNA"/>
</dbReference>
<feature type="signal peptide" evidence="6">
    <location>
        <begin position="1"/>
        <end position="20"/>
    </location>
</feature>
<comment type="similarity">
    <text evidence="5">Belongs to the EXORDIUM family.</text>
</comment>
<evidence type="ECO:0000256" key="6">
    <source>
        <dbReference type="SAM" id="SignalP"/>
    </source>
</evidence>
<evidence type="ECO:0000313" key="7">
    <source>
        <dbReference type="EMBL" id="ESR59495.1"/>
    </source>
</evidence>
<dbReference type="KEGG" id="cic:CICLE_v10017859mg"/>
<evidence type="ECO:0000256" key="4">
    <source>
        <dbReference type="ARBA" id="ARBA00022729"/>
    </source>
</evidence>
<dbReference type="Pfam" id="PF04674">
    <property type="entry name" value="Phi_1"/>
    <property type="match status" value="1"/>
</dbReference>
<organism evidence="7 8">
    <name type="scientific">Citrus clementina</name>
    <name type="common">Clementine</name>
    <name type="synonym">Citrus deliciosa x Citrus sinensis</name>
    <dbReference type="NCBI Taxonomy" id="85681"/>
    <lineage>
        <taxon>Eukaryota</taxon>
        <taxon>Viridiplantae</taxon>
        <taxon>Streptophyta</taxon>
        <taxon>Embryophyta</taxon>
        <taxon>Tracheophyta</taxon>
        <taxon>Spermatophyta</taxon>
        <taxon>Magnoliopsida</taxon>
        <taxon>eudicotyledons</taxon>
        <taxon>Gunneridae</taxon>
        <taxon>Pentapetalae</taxon>
        <taxon>rosids</taxon>
        <taxon>malvids</taxon>
        <taxon>Sapindales</taxon>
        <taxon>Rutaceae</taxon>
        <taxon>Aurantioideae</taxon>
        <taxon>Citrus</taxon>
    </lineage>
</organism>
<accession>V4U5X5</accession>
<evidence type="ECO:0000256" key="5">
    <source>
        <dbReference type="ARBA" id="ARBA00023591"/>
    </source>
</evidence>
<dbReference type="AlphaFoldDB" id="V4U5X5"/>
<dbReference type="InParanoid" id="V4U5X5"/>
<feature type="chain" id="PRO_5004728800" evidence="6">
    <location>
        <begin position="21"/>
        <end position="147"/>
    </location>
</feature>
<proteinExistence type="inferred from homology"/>
<keyword evidence="3" id="KW-0964">Secreted</keyword>